<dbReference type="InterPro" id="IPR019819">
    <property type="entry name" value="Carboxylesterase_B_CS"/>
</dbReference>
<sequence>MLSANYLNIFTSFSAILALCAVKLERKKVLEGYVLNTNRAEPIAPLPIPVEEEEVADFGNCAIGQAANVVHTMFGPVRGFTAIDGANSSLVDAFLGIPFVQPPIGHLRFEKPRPLMTAWDGILDGTEHKKSCVPHARPDWLGELLQQNTFSEDCLYLNIFAPHGANKWDELLPVLVLIHGGAFSVGSSRQFVDHKDIGTKFVSHGIVVVSVQYRLGVFGFASTGDAQMPGNLGLWDQLAALQFIKQNIRRFGGNPDDVTLLGHSAGAASISGLSASPHSRHLFTRAIQMAGSMYSSFMIGPQVHSVTTELAETVGCEVPIKECLRRKSVNEIHAAIEKMGPAKARFGPRIDGDFFPNDIPSLVDTSPKKPTLIGFTDLEALEFTLLYGQNSTIMALALPWTAINNYGSEQFEDFLLGQIATARRFGPRASALGREIFDFYARSSASLGYSTNAFFIRQYTELLSDLIFNLPIVTEIQHKLSRGWPMHFYVHGHVNEQAFPKEVPIHESFHGNDLNYVFNGSLRQFSFSAQDKQIEDFMVEAFRNFIKKGNPSTSDSFKIHWPRVSCPQQLEHVRIVHPPTLMTNIDRELMKRVLFWRKMARKYTEFELAREMPQKLTVTK</sequence>
<evidence type="ECO:0000256" key="3">
    <source>
        <dbReference type="ARBA" id="ARBA00022801"/>
    </source>
</evidence>
<dbReference type="SUPFAM" id="SSF53474">
    <property type="entry name" value="alpha/beta-Hydrolases"/>
    <property type="match status" value="1"/>
</dbReference>
<dbReference type="EC" id="3.1.1.-" evidence="4"/>
<name>A0A914HY51_GLORO</name>
<dbReference type="PROSITE" id="PS00941">
    <property type="entry name" value="CARBOXYLESTERASE_B_2"/>
    <property type="match status" value="1"/>
</dbReference>
<proteinExistence type="inferred from homology"/>
<evidence type="ECO:0000313" key="6">
    <source>
        <dbReference type="Proteomes" id="UP000887572"/>
    </source>
</evidence>
<feature type="signal peptide" evidence="4">
    <location>
        <begin position="1"/>
        <end position="18"/>
    </location>
</feature>
<evidence type="ECO:0000313" key="7">
    <source>
        <dbReference type="WBParaSite" id="Gr19_v10_g4866.t1"/>
    </source>
</evidence>
<dbReference type="PANTHER" id="PTHR44590:SF3">
    <property type="entry name" value="CARBOXYLESTERASE TYPE B DOMAIN-CONTAINING PROTEIN"/>
    <property type="match status" value="1"/>
</dbReference>
<evidence type="ECO:0000256" key="2">
    <source>
        <dbReference type="ARBA" id="ARBA00022487"/>
    </source>
</evidence>
<evidence type="ECO:0000256" key="1">
    <source>
        <dbReference type="ARBA" id="ARBA00005964"/>
    </source>
</evidence>
<dbReference type="AlphaFoldDB" id="A0A914HY51"/>
<dbReference type="GO" id="GO:0052689">
    <property type="term" value="F:carboxylic ester hydrolase activity"/>
    <property type="evidence" value="ECO:0007669"/>
    <property type="project" value="UniProtKB-KW"/>
</dbReference>
<dbReference type="InterPro" id="IPR019826">
    <property type="entry name" value="Carboxylesterase_B_AS"/>
</dbReference>
<keyword evidence="4" id="KW-0732">Signal</keyword>
<reference evidence="7" key="1">
    <citation type="submission" date="2022-11" db="UniProtKB">
        <authorList>
            <consortium name="WormBaseParasite"/>
        </authorList>
    </citation>
    <scope>IDENTIFICATION</scope>
</reference>
<accession>A0A914HY51</accession>
<evidence type="ECO:0000259" key="5">
    <source>
        <dbReference type="Pfam" id="PF00135"/>
    </source>
</evidence>
<dbReference type="Gene3D" id="3.40.50.1820">
    <property type="entry name" value="alpha/beta hydrolase"/>
    <property type="match status" value="1"/>
</dbReference>
<dbReference type="InterPro" id="IPR002018">
    <property type="entry name" value="CarbesteraseB"/>
</dbReference>
<dbReference type="PROSITE" id="PS00122">
    <property type="entry name" value="CARBOXYLESTERASE_B_1"/>
    <property type="match status" value="1"/>
</dbReference>
<dbReference type="WBParaSite" id="Gr19_v10_g4866.t1">
    <property type="protein sequence ID" value="Gr19_v10_g4866.t1"/>
    <property type="gene ID" value="Gr19_v10_g4866"/>
</dbReference>
<keyword evidence="3 4" id="KW-0378">Hydrolase</keyword>
<evidence type="ECO:0000256" key="4">
    <source>
        <dbReference type="RuleBase" id="RU361235"/>
    </source>
</evidence>
<feature type="domain" description="Carboxylesterase type B" evidence="5">
    <location>
        <begin position="67"/>
        <end position="581"/>
    </location>
</feature>
<protein>
    <recommendedName>
        <fullName evidence="4">Carboxylic ester hydrolase</fullName>
        <ecNumber evidence="4">3.1.1.-</ecNumber>
    </recommendedName>
</protein>
<dbReference type="InterPro" id="IPR029058">
    <property type="entry name" value="AB_hydrolase_fold"/>
</dbReference>
<keyword evidence="2" id="KW-0719">Serine esterase</keyword>
<feature type="chain" id="PRO_5038161108" description="Carboxylic ester hydrolase" evidence="4">
    <location>
        <begin position="19"/>
        <end position="620"/>
    </location>
</feature>
<dbReference type="PANTHER" id="PTHR44590">
    <property type="entry name" value="CARBOXYLIC ESTER HYDROLASE-RELATED"/>
    <property type="match status" value="1"/>
</dbReference>
<comment type="similarity">
    <text evidence="1 4">Belongs to the type-B carboxylesterase/lipase family.</text>
</comment>
<dbReference type="Pfam" id="PF00135">
    <property type="entry name" value="COesterase"/>
    <property type="match status" value="1"/>
</dbReference>
<organism evidence="6 7">
    <name type="scientific">Globodera rostochiensis</name>
    <name type="common">Golden nematode worm</name>
    <name type="synonym">Heterodera rostochiensis</name>
    <dbReference type="NCBI Taxonomy" id="31243"/>
    <lineage>
        <taxon>Eukaryota</taxon>
        <taxon>Metazoa</taxon>
        <taxon>Ecdysozoa</taxon>
        <taxon>Nematoda</taxon>
        <taxon>Chromadorea</taxon>
        <taxon>Rhabditida</taxon>
        <taxon>Tylenchina</taxon>
        <taxon>Tylenchomorpha</taxon>
        <taxon>Tylenchoidea</taxon>
        <taxon>Heteroderidae</taxon>
        <taxon>Heteroderinae</taxon>
        <taxon>Globodera</taxon>
    </lineage>
</organism>
<dbReference type="Proteomes" id="UP000887572">
    <property type="component" value="Unplaced"/>
</dbReference>
<keyword evidence="6" id="KW-1185">Reference proteome</keyword>